<dbReference type="eggNOG" id="COG5361">
    <property type="taxonomic scope" value="Bacteria"/>
</dbReference>
<dbReference type="PANTHER" id="PTHR36509">
    <property type="entry name" value="BLL3101 PROTEIN"/>
    <property type="match status" value="1"/>
</dbReference>
<sequence>MSPADPGPAARAAVHRRAVEAVRWGMPAVNYQMMYEASARAGGPGDNQIVFWPGLLDWHNQTLTPNPDVIYVMPFFTTREVGPVVLEVPPAGAEGSLNGSIMDYWQVALEDVGPAGVDGGRGGRCLILPPGFDGEVPAGYMPLRSDTYQGYGLIRSVLRSGSAADIDQAVAYARQIRLYPLAEADDPPETAWVDASGSAFDAAIPYDLRFFQALDRTVQAEPFLHRDRVMIDQLRSIGIRRGTPFAPGPELAETLTAAAADAHTWIDAAYEEVFRPFTPTARWALPALPELITATEAGFEEPDAYPVDARGVAYSFAFFSSKHLGKGQFYLMTIADADGKALDGASTYRLTVPADAPVTQYWSVTVYDRATHTLIRDVHRAGCSSQAEDLTVNDDGSTDVHFGPTAPAGPGSNWVPTDPGGHFEALFRFYGPTPSLYDHTWRLPDIEQTPDHRPTG</sequence>
<keyword evidence="4" id="KW-1185">Reference proteome</keyword>
<dbReference type="OMA" id="VNTPAMA"/>
<dbReference type="STRING" id="477641.MODMU_3949"/>
<dbReference type="Gene3D" id="1.10.3360.10">
    <property type="entry name" value="VPA0735-like domain"/>
    <property type="match status" value="1"/>
</dbReference>
<feature type="domain" description="DUF1254" evidence="2">
    <location>
        <begin position="47"/>
        <end position="180"/>
    </location>
</feature>
<dbReference type="EMBL" id="FO203431">
    <property type="protein sequence ID" value="CCH89352.1"/>
    <property type="molecule type" value="Genomic_DNA"/>
</dbReference>
<evidence type="ECO:0000313" key="3">
    <source>
        <dbReference type="EMBL" id="CCH89352.1"/>
    </source>
</evidence>
<reference evidence="3 4" key="1">
    <citation type="journal article" date="2012" name="J. Bacteriol.">
        <title>Genome Sequence of Radiation-Resistant Modestobacter marinus Strain BC501, a Representative Actinobacterium That Thrives on Calcareous Stone Surfaces.</title>
        <authorList>
            <person name="Normand P."/>
            <person name="Gury J."/>
            <person name="Pujic P."/>
            <person name="Chouaia B."/>
            <person name="Crotti E."/>
            <person name="Brusetti L."/>
            <person name="Daffonchio D."/>
            <person name="Vacherie B."/>
            <person name="Barbe V."/>
            <person name="Medigue C."/>
            <person name="Calteau A."/>
            <person name="Ghodhbane-Gtari F."/>
            <person name="Essoussi I."/>
            <person name="Nouioui I."/>
            <person name="Abbassi-Ghozzi I."/>
            <person name="Gtari M."/>
        </authorList>
    </citation>
    <scope>NUCLEOTIDE SEQUENCE [LARGE SCALE GENOMIC DNA]</scope>
    <source>
        <strain evidence="4">BC 501</strain>
    </source>
</reference>
<dbReference type="PANTHER" id="PTHR36509:SF3">
    <property type="entry name" value="SIGNAL PEPTIDE PROTEIN"/>
    <property type="match status" value="1"/>
</dbReference>
<dbReference type="Gene3D" id="2.60.120.600">
    <property type="entry name" value="Domain of unknown function DUF1214, C-terminal domain"/>
    <property type="match status" value="1"/>
</dbReference>
<dbReference type="Pfam" id="PF06863">
    <property type="entry name" value="DUF1254"/>
    <property type="match status" value="1"/>
</dbReference>
<protein>
    <recommendedName>
        <fullName evidence="5">DUF1254 domain-containing protein</fullName>
    </recommendedName>
</protein>
<dbReference type="AlphaFoldDB" id="I4F139"/>
<dbReference type="PATRIC" id="fig|477641.3.peg.3695"/>
<accession>I4F139</accession>
<evidence type="ECO:0000313" key="4">
    <source>
        <dbReference type="Proteomes" id="UP000006461"/>
    </source>
</evidence>
<name>I4F139_MODI5</name>
<gene>
    <name evidence="3" type="ordered locus">MODMU_3949</name>
</gene>
<dbReference type="Pfam" id="PF06742">
    <property type="entry name" value="DUF1214"/>
    <property type="match status" value="1"/>
</dbReference>
<dbReference type="Proteomes" id="UP000006461">
    <property type="component" value="Chromosome"/>
</dbReference>
<feature type="domain" description="DUF1214" evidence="1">
    <location>
        <begin position="328"/>
        <end position="433"/>
    </location>
</feature>
<evidence type="ECO:0000259" key="1">
    <source>
        <dbReference type="Pfam" id="PF06742"/>
    </source>
</evidence>
<proteinExistence type="predicted"/>
<evidence type="ECO:0008006" key="5">
    <source>
        <dbReference type="Google" id="ProtNLM"/>
    </source>
</evidence>
<dbReference type="OrthoDB" id="272779at2"/>
<dbReference type="SUPFAM" id="SSF160935">
    <property type="entry name" value="VPA0735-like"/>
    <property type="match status" value="1"/>
</dbReference>
<dbReference type="HOGENOM" id="CLU_027269_2_0_11"/>
<dbReference type="InterPro" id="IPR037050">
    <property type="entry name" value="DUF1254_sf"/>
</dbReference>
<dbReference type="InterPro" id="IPR010621">
    <property type="entry name" value="DUF1214"/>
</dbReference>
<organism evidence="3 4">
    <name type="scientific">Modestobacter italicus (strain DSM 44449 / CECT 9708 / BC 501)</name>
    <dbReference type="NCBI Taxonomy" id="2732864"/>
    <lineage>
        <taxon>Bacteria</taxon>
        <taxon>Bacillati</taxon>
        <taxon>Actinomycetota</taxon>
        <taxon>Actinomycetes</taxon>
        <taxon>Geodermatophilales</taxon>
        <taxon>Geodermatophilaceae</taxon>
        <taxon>Modestobacter</taxon>
    </lineage>
</organism>
<evidence type="ECO:0000259" key="2">
    <source>
        <dbReference type="Pfam" id="PF06863"/>
    </source>
</evidence>
<dbReference type="KEGG" id="mmar:MODMU_3949"/>
<dbReference type="InterPro" id="IPR010679">
    <property type="entry name" value="DUF1254"/>
</dbReference>
<dbReference type="InterPro" id="IPR037049">
    <property type="entry name" value="DUF1214_C_sf"/>
</dbReference>
<dbReference type="Gene3D" id="2.60.40.1610">
    <property type="entry name" value="Domain of unknown function DUF1254"/>
    <property type="match status" value="1"/>
</dbReference>